<evidence type="ECO:0000313" key="2">
    <source>
        <dbReference type="EMBL" id="ACZ43377.1"/>
    </source>
</evidence>
<sequence length="43" mass="4801">MLFSHENCENVKNEGGGQSGQTMDYGQQSGDPNPYLARRRSIK</sequence>
<reference evidence="3" key="1">
    <citation type="journal article" date="2010" name="Stand. Genomic Sci.">
        <title>Complete genome sequence of 'Thermobaculum terrenum' type strain (YNP1).</title>
        <authorList>
            <person name="Kiss H."/>
            <person name="Cleland D."/>
            <person name="Lapidus A."/>
            <person name="Lucas S."/>
            <person name="Glavina Del Rio T."/>
            <person name="Nolan M."/>
            <person name="Tice H."/>
            <person name="Han C."/>
            <person name="Goodwin L."/>
            <person name="Pitluck S."/>
            <person name="Liolios K."/>
            <person name="Ivanova N."/>
            <person name="Mavromatis K."/>
            <person name="Ovchinnikova G."/>
            <person name="Pati A."/>
            <person name="Chen A."/>
            <person name="Palaniappan K."/>
            <person name="Land M."/>
            <person name="Hauser L."/>
            <person name="Chang Y."/>
            <person name="Jeffries C."/>
            <person name="Lu M."/>
            <person name="Brettin T."/>
            <person name="Detter J."/>
            <person name="Goker M."/>
            <person name="Tindall B."/>
            <person name="Beck B."/>
            <person name="McDermott T."/>
            <person name="Woyke T."/>
            <person name="Bristow J."/>
            <person name="Eisen J."/>
            <person name="Markowitz V."/>
            <person name="Hugenholtz P."/>
            <person name="Kyrpides N."/>
            <person name="Klenk H."/>
            <person name="Cheng J."/>
        </authorList>
    </citation>
    <scope>NUCLEOTIDE SEQUENCE [LARGE SCALE GENOMIC DNA]</scope>
    <source>
        <strain evidence="3">ATCC BAA-798 / YNP1</strain>
    </source>
</reference>
<dbReference type="HOGENOM" id="CLU_3240840_0_0_0"/>
<name>D1CI06_THET1</name>
<accession>D1CI06</accession>
<feature type="region of interest" description="Disordered" evidence="1">
    <location>
        <begin position="1"/>
        <end position="43"/>
    </location>
</feature>
<evidence type="ECO:0000256" key="1">
    <source>
        <dbReference type="SAM" id="MobiDB-lite"/>
    </source>
</evidence>
<dbReference type="Proteomes" id="UP000000323">
    <property type="component" value="Chromosome 2"/>
</dbReference>
<dbReference type="EMBL" id="CP001826">
    <property type="protein sequence ID" value="ACZ43377.1"/>
    <property type="molecule type" value="Genomic_DNA"/>
</dbReference>
<proteinExistence type="predicted"/>
<evidence type="ECO:0000313" key="3">
    <source>
        <dbReference type="Proteomes" id="UP000000323"/>
    </source>
</evidence>
<feature type="compositionally biased region" description="Basic and acidic residues" evidence="1">
    <location>
        <begin position="1"/>
        <end position="12"/>
    </location>
</feature>
<dbReference type="KEGG" id="ttr:Tter_2487"/>
<feature type="compositionally biased region" description="Polar residues" evidence="1">
    <location>
        <begin position="20"/>
        <end position="31"/>
    </location>
</feature>
<dbReference type="STRING" id="525904.Tter_2487"/>
<dbReference type="AlphaFoldDB" id="D1CI06"/>
<organism evidence="2 3">
    <name type="scientific">Thermobaculum terrenum (strain ATCC BAA-798 / CCMEE 7001 / YNP1)</name>
    <dbReference type="NCBI Taxonomy" id="525904"/>
    <lineage>
        <taxon>Bacteria</taxon>
        <taxon>Bacillati</taxon>
        <taxon>Chloroflexota</taxon>
        <taxon>Chloroflexia</taxon>
        <taxon>Candidatus Thermobaculales</taxon>
        <taxon>Candidatus Thermobaculaceae</taxon>
        <taxon>Thermobaculum</taxon>
    </lineage>
</organism>
<keyword evidence="3" id="KW-1185">Reference proteome</keyword>
<protein>
    <submittedName>
        <fullName evidence="2">Uncharacterized protein</fullName>
    </submittedName>
</protein>
<gene>
    <name evidence="2" type="ordered locus">Tter_2487</name>
</gene>